<dbReference type="PANTHER" id="PTHR38434">
    <property type="entry name" value="BLL2549 PROTEIN"/>
    <property type="match status" value="1"/>
</dbReference>
<proteinExistence type="predicted"/>
<feature type="transmembrane region" description="Helical" evidence="2">
    <location>
        <begin position="401"/>
        <end position="416"/>
    </location>
</feature>
<feature type="transmembrane region" description="Helical" evidence="2">
    <location>
        <begin position="187"/>
        <end position="208"/>
    </location>
</feature>
<dbReference type="STRING" id="634436.SAMN05216361_0884"/>
<feature type="compositionally biased region" description="Polar residues" evidence="1">
    <location>
        <begin position="97"/>
        <end position="108"/>
    </location>
</feature>
<feature type="transmembrane region" description="Helical" evidence="2">
    <location>
        <begin position="593"/>
        <end position="613"/>
    </location>
</feature>
<feature type="transmembrane region" description="Helical" evidence="2">
    <location>
        <begin position="358"/>
        <end position="373"/>
    </location>
</feature>
<feature type="transmembrane region" description="Helical" evidence="2">
    <location>
        <begin position="436"/>
        <end position="455"/>
    </location>
</feature>
<dbReference type="OrthoDB" id="5422830at2"/>
<feature type="transmembrane region" description="Helical" evidence="2">
    <location>
        <begin position="6"/>
        <end position="22"/>
    </location>
</feature>
<feature type="transmembrane region" description="Helical" evidence="2">
    <location>
        <begin position="126"/>
        <end position="146"/>
    </location>
</feature>
<dbReference type="AlphaFoldDB" id="A0A1M5FKK6"/>
<feature type="region of interest" description="Disordered" evidence="1">
    <location>
        <begin position="73"/>
        <end position="108"/>
    </location>
</feature>
<feature type="transmembrane region" description="Helical" evidence="2">
    <location>
        <begin position="625"/>
        <end position="647"/>
    </location>
</feature>
<dbReference type="RefSeq" id="WP_073318289.1">
    <property type="nucleotide sequence ID" value="NZ_FQWD01000001.1"/>
</dbReference>
<feature type="transmembrane region" description="Helical" evidence="2">
    <location>
        <begin position="379"/>
        <end position="396"/>
    </location>
</feature>
<feature type="transmembrane region" description="Helical" evidence="2">
    <location>
        <begin position="567"/>
        <end position="587"/>
    </location>
</feature>
<feature type="transmembrane region" description="Helical" evidence="2">
    <location>
        <begin position="689"/>
        <end position="708"/>
    </location>
</feature>
<feature type="transmembrane region" description="Helical" evidence="2">
    <location>
        <begin position="158"/>
        <end position="175"/>
    </location>
</feature>
<accession>A0A1M5FKK6</accession>
<feature type="transmembrane region" description="Helical" evidence="2">
    <location>
        <begin position="728"/>
        <end position="746"/>
    </location>
</feature>
<feature type="transmembrane region" description="Helical" evidence="2">
    <location>
        <begin position="214"/>
        <end position="235"/>
    </location>
</feature>
<dbReference type="EMBL" id="FQWD01000001">
    <property type="protein sequence ID" value="SHF92038.1"/>
    <property type="molecule type" value="Genomic_DNA"/>
</dbReference>
<organism evidence="3 4">
    <name type="scientific">Marisediminitalea aggregata</name>
    <dbReference type="NCBI Taxonomy" id="634436"/>
    <lineage>
        <taxon>Bacteria</taxon>
        <taxon>Pseudomonadati</taxon>
        <taxon>Pseudomonadota</taxon>
        <taxon>Gammaproteobacteria</taxon>
        <taxon>Alteromonadales</taxon>
        <taxon>Alteromonadaceae</taxon>
        <taxon>Marisediminitalea</taxon>
    </lineage>
</organism>
<feature type="transmembrane region" description="Helical" evidence="2">
    <location>
        <begin position="462"/>
        <end position="482"/>
    </location>
</feature>
<dbReference type="Proteomes" id="UP000184520">
    <property type="component" value="Unassembled WGS sequence"/>
</dbReference>
<reference evidence="4" key="1">
    <citation type="submission" date="2016-11" db="EMBL/GenBank/DDBJ databases">
        <authorList>
            <person name="Varghese N."/>
            <person name="Submissions S."/>
        </authorList>
    </citation>
    <scope>NUCLEOTIDE SEQUENCE [LARGE SCALE GENOMIC DNA]</scope>
    <source>
        <strain evidence="4">CGMCC 1.8995</strain>
    </source>
</reference>
<feature type="transmembrane region" description="Helical" evidence="2">
    <location>
        <begin position="288"/>
        <end position="308"/>
    </location>
</feature>
<keyword evidence="4" id="KW-1185">Reference proteome</keyword>
<feature type="transmembrane region" description="Helical" evidence="2">
    <location>
        <begin position="240"/>
        <end position="257"/>
    </location>
</feature>
<gene>
    <name evidence="3" type="ORF">SAMN05216361_0884</name>
</gene>
<protein>
    <submittedName>
        <fullName evidence="3">Uncharacterized membrane protein</fullName>
    </submittedName>
</protein>
<feature type="transmembrane region" description="Helical" evidence="2">
    <location>
        <begin position="753"/>
        <end position="773"/>
    </location>
</feature>
<evidence type="ECO:0000313" key="3">
    <source>
        <dbReference type="EMBL" id="SHF92038.1"/>
    </source>
</evidence>
<dbReference type="PANTHER" id="PTHR38434:SF1">
    <property type="entry name" value="BLL2549 PROTEIN"/>
    <property type="match status" value="1"/>
</dbReference>
<feature type="transmembrane region" description="Helical" evidence="2">
    <location>
        <begin position="848"/>
        <end position="865"/>
    </location>
</feature>
<dbReference type="InterPro" id="IPR014600">
    <property type="entry name" value="UCP035905_mem"/>
</dbReference>
<evidence type="ECO:0000256" key="2">
    <source>
        <dbReference type="SAM" id="Phobius"/>
    </source>
</evidence>
<dbReference type="InterPro" id="IPR019286">
    <property type="entry name" value="DUF2339_TM"/>
</dbReference>
<feature type="transmembrane region" description="Helical" evidence="2">
    <location>
        <begin position="659"/>
        <end position="677"/>
    </location>
</feature>
<sequence length="876" mass="96561">METELISILFNVFLLIGVLIAFKSRQQISALLHQIGLLQKTVELQSRQIEELKRHIKSQPHEPVNDMAKPVVSTPQRAVTVNPPPKVSAKPTAPVASPTSSAKSAKQPPRTVSTFDFEAWLRGNGIFWLGAAVLAIGGIFLAKYSIEAGLMPPSVRVILGALFGCALVAAAELANHFKTRLRINTPYISAALASGGVITCFAMALVAFDFYQFISANVAFGVLAIISLASTYLALRFGPVLAGVGIIGAYAVPALVSTGSNNVFALLLYVAFVSLSAVWVAEYVKQRWVWWQGFAGHFIWFAIATVMASTSDVWILFVFTLVSLYLFVLSGVLGWALKGTMTAALSVKDLLMPRKEQAGVVLSLWLLYVFIMLSNPNDVLGWVNLLLAGVMLVAAFRHSALDTWPFLMLLFALLSYENMHDLASFEDGLFPFSGRYLFAQLVTLSGIAFSMFMLLRFADRPAYLLLLVLTPVSMLGVSYVTAPIEAETYLYPLWALYMALIGAGASIAAVKSHVPIRQVTYLILANSMLALCFTMLLSASTLTLAITMQVASMSYLSWKFKVRIPDWLYKAALLVVICRLTLSPWIAHYKHETILGIHWTLVVYPLALALIGFAIKYNPSTSMRAWLQGVILHIVALLLTTETSYLLTGDYPDFVNLSYAETILLSLNWLVLSAVYFWRSHLSGSLSGLYQKAGFALMALAILLQLDISLVHSPFITQQFVGEGWVNWLWLQWLMPAVVLAIVMKFKLLPKQYNNAILGVIAVLGFLFINGEIRALFNLGYLRLGPPMQQAELYTYSVVWLAISTLTIYLAQLRENSTLVKAGFIGLAVVLLKAFVVDMAHLEGLFRALSFIGLGLCLVGIGWLFQKMQKNEPEPV</sequence>
<keyword evidence="2" id="KW-0812">Transmembrane</keyword>
<feature type="transmembrane region" description="Helical" evidence="2">
    <location>
        <begin position="519"/>
        <end position="536"/>
    </location>
</feature>
<dbReference type="PIRSF" id="PIRSF035905">
    <property type="entry name" value="UCP035905_mp"/>
    <property type="match status" value="1"/>
</dbReference>
<evidence type="ECO:0000313" key="4">
    <source>
        <dbReference type="Proteomes" id="UP000184520"/>
    </source>
</evidence>
<feature type="transmembrane region" description="Helical" evidence="2">
    <location>
        <begin position="793"/>
        <end position="811"/>
    </location>
</feature>
<keyword evidence="2" id="KW-1133">Transmembrane helix</keyword>
<name>A0A1M5FKK6_9ALTE</name>
<keyword evidence="2" id="KW-0472">Membrane</keyword>
<feature type="transmembrane region" description="Helical" evidence="2">
    <location>
        <begin position="488"/>
        <end position="510"/>
    </location>
</feature>
<dbReference type="Pfam" id="PF10101">
    <property type="entry name" value="DUF2339"/>
    <property type="match status" value="1"/>
</dbReference>
<evidence type="ECO:0000256" key="1">
    <source>
        <dbReference type="SAM" id="MobiDB-lite"/>
    </source>
</evidence>
<feature type="transmembrane region" description="Helical" evidence="2">
    <location>
        <begin position="263"/>
        <end position="281"/>
    </location>
</feature>
<feature type="transmembrane region" description="Helical" evidence="2">
    <location>
        <begin position="818"/>
        <end position="836"/>
    </location>
</feature>
<feature type="transmembrane region" description="Helical" evidence="2">
    <location>
        <begin position="314"/>
        <end position="337"/>
    </location>
</feature>